<dbReference type="AlphaFoldDB" id="A0A2P7MXF3"/>
<dbReference type="UniPathway" id="UPA00148"/>
<keyword evidence="2" id="KW-0169">Cobalamin biosynthesis</keyword>
<dbReference type="PANTHER" id="PTHR36925:SF1">
    <property type="entry name" value="COBALT-PRECORRIN-6A REDUCTASE"/>
    <property type="match status" value="1"/>
</dbReference>
<keyword evidence="5" id="KW-1185">Reference proteome</keyword>
<evidence type="ECO:0000256" key="3">
    <source>
        <dbReference type="ARBA" id="ARBA00023002"/>
    </source>
</evidence>
<name>A0A2P7MXF3_9CYAN</name>
<gene>
    <name evidence="4" type="ORF">C7K55_05530</name>
</gene>
<evidence type="ECO:0000256" key="1">
    <source>
        <dbReference type="ARBA" id="ARBA00004953"/>
    </source>
</evidence>
<comment type="caution">
    <text evidence="4">The sequence shown here is derived from an EMBL/GenBank/DDBJ whole genome shotgun (WGS) entry which is preliminary data.</text>
</comment>
<evidence type="ECO:0000313" key="5">
    <source>
        <dbReference type="Proteomes" id="UP000243002"/>
    </source>
</evidence>
<sequence>MVAPILMHGPEIQQTSPRLWLIGGTGEGPVVAERLLQRGWHLTVSVVGATAALAYRPHPGLTLRVGAIDGEQGVWAELAAAESVGWPYAVVVDASHPFACLVSLQLAAVCKQRRQRLIRLLRPTLPGAATILPSLETLRSRSLQGHRLLLAIGARQLKQALACSPGARHFARLLPSPRALQLAMAAGLAADQVACLRPGSELEVERSLIRRWRITTVLARQSGGATEQLWRQLCAGPGPELLLIGRPAEPAGVKGLSQTCLLEALVLPQ</sequence>
<dbReference type="PROSITE" id="PS51014">
    <property type="entry name" value="COBK_CBIJ"/>
    <property type="match status" value="1"/>
</dbReference>
<dbReference type="PANTHER" id="PTHR36925">
    <property type="entry name" value="COBALT-PRECORRIN-6A REDUCTASE"/>
    <property type="match status" value="1"/>
</dbReference>
<accession>A0A2P7MXF3</accession>
<keyword evidence="3" id="KW-0560">Oxidoreductase</keyword>
<evidence type="ECO:0000256" key="2">
    <source>
        <dbReference type="ARBA" id="ARBA00022573"/>
    </source>
</evidence>
<protein>
    <submittedName>
        <fullName evidence="4">Precorrin-6A reductase</fullName>
    </submittedName>
</protein>
<dbReference type="Proteomes" id="UP000243002">
    <property type="component" value="Unassembled WGS sequence"/>
</dbReference>
<dbReference type="GO" id="GO:0016994">
    <property type="term" value="F:precorrin-6A reductase activity"/>
    <property type="evidence" value="ECO:0007669"/>
    <property type="project" value="InterPro"/>
</dbReference>
<dbReference type="EMBL" id="PXXO01000005">
    <property type="protein sequence ID" value="PSJ05913.1"/>
    <property type="molecule type" value="Genomic_DNA"/>
</dbReference>
<dbReference type="GO" id="GO:0009236">
    <property type="term" value="P:cobalamin biosynthetic process"/>
    <property type="evidence" value="ECO:0007669"/>
    <property type="project" value="UniProtKB-UniPathway"/>
</dbReference>
<proteinExistence type="predicted"/>
<dbReference type="Pfam" id="PF02571">
    <property type="entry name" value="CbiJ"/>
    <property type="match status" value="1"/>
</dbReference>
<comment type="pathway">
    <text evidence="1">Cofactor biosynthesis; adenosylcobalamin biosynthesis.</text>
</comment>
<dbReference type="InterPro" id="IPR003723">
    <property type="entry name" value="Precorrin-6x_reduct"/>
</dbReference>
<organism evidence="4 5">
    <name type="scientific">Cyanobium usitatum str. Tous</name>
    <dbReference type="NCBI Taxonomy" id="2116684"/>
    <lineage>
        <taxon>Bacteria</taxon>
        <taxon>Bacillati</taxon>
        <taxon>Cyanobacteriota</taxon>
        <taxon>Cyanophyceae</taxon>
        <taxon>Synechococcales</taxon>
        <taxon>Prochlorococcaceae</taxon>
        <taxon>Cyanobium</taxon>
    </lineage>
</organism>
<reference evidence="4 5" key="1">
    <citation type="journal article" date="2018" name="Environ. Microbiol.">
        <title>Ecological and genomic features of two widespread freshwater picocyanobacteria.</title>
        <authorList>
            <person name="Cabello-Yeves P.J."/>
            <person name="Picazo A."/>
            <person name="Camacho A."/>
            <person name="Callieri C."/>
            <person name="Rosselli R."/>
            <person name="Roda-Garcia J.J."/>
            <person name="Coutinho F.H."/>
            <person name="Rodriguez-Valera F."/>
        </authorList>
    </citation>
    <scope>NUCLEOTIDE SEQUENCE [LARGE SCALE GENOMIC DNA]</scope>
    <source>
        <strain evidence="4 5">Tous</strain>
    </source>
</reference>
<evidence type="ECO:0000313" key="4">
    <source>
        <dbReference type="EMBL" id="PSJ05913.1"/>
    </source>
</evidence>